<dbReference type="PANTHER" id="PTHR10039:SF16">
    <property type="entry name" value="GPI INOSITOL-DEACYLASE"/>
    <property type="match status" value="1"/>
</dbReference>
<dbReference type="Proteomes" id="UP000272025">
    <property type="component" value="Unassembled WGS sequence"/>
</dbReference>
<dbReference type="RefSeq" id="XP_028465675.1">
    <property type="nucleotide sequence ID" value="XM_028609875.1"/>
</dbReference>
<dbReference type="SMART" id="SM00248">
    <property type="entry name" value="ANK"/>
    <property type="match status" value="3"/>
</dbReference>
<feature type="region of interest" description="Disordered" evidence="2">
    <location>
        <begin position="1"/>
        <end position="24"/>
    </location>
</feature>
<gene>
    <name evidence="5" type="ORF">SODALDRAFT_324350</name>
</gene>
<evidence type="ECO:0000259" key="3">
    <source>
        <dbReference type="Pfam" id="PF24809"/>
    </source>
</evidence>
<dbReference type="Gene3D" id="1.25.40.20">
    <property type="entry name" value="Ankyrin repeat-containing domain"/>
    <property type="match status" value="1"/>
</dbReference>
<evidence type="ECO:0000313" key="6">
    <source>
        <dbReference type="Proteomes" id="UP000272025"/>
    </source>
</evidence>
<evidence type="ECO:0000313" key="5">
    <source>
        <dbReference type="EMBL" id="ROT37869.1"/>
    </source>
</evidence>
<dbReference type="OrthoDB" id="7464126at2759"/>
<proteinExistence type="predicted"/>
<evidence type="ECO:0000259" key="4">
    <source>
        <dbReference type="Pfam" id="PF24883"/>
    </source>
</evidence>
<feature type="domain" description="Nephrocystin 3-like N-terminal" evidence="4">
    <location>
        <begin position="340"/>
        <end position="463"/>
    </location>
</feature>
<dbReference type="InterPro" id="IPR002110">
    <property type="entry name" value="Ankyrin_rpt"/>
</dbReference>
<dbReference type="Pfam" id="PF24883">
    <property type="entry name" value="NPHP3_N"/>
    <property type="match status" value="1"/>
</dbReference>
<dbReference type="InterPro" id="IPR056884">
    <property type="entry name" value="NPHP3-like_N"/>
</dbReference>
<feature type="compositionally biased region" description="Basic and acidic residues" evidence="2">
    <location>
        <begin position="15"/>
        <end position="24"/>
    </location>
</feature>
<protein>
    <submittedName>
        <fullName evidence="5">Uncharacterized protein</fullName>
    </submittedName>
</protein>
<evidence type="ECO:0000256" key="1">
    <source>
        <dbReference type="ARBA" id="ARBA00022737"/>
    </source>
</evidence>
<name>A0A3N2PTM4_SODAK</name>
<keyword evidence="6" id="KW-1185">Reference proteome</keyword>
<dbReference type="InterPro" id="IPR056125">
    <property type="entry name" value="DUF7708"/>
</dbReference>
<dbReference type="STRING" id="1314773.A0A3N2PTM4"/>
<dbReference type="SUPFAM" id="SSF48403">
    <property type="entry name" value="Ankyrin repeat"/>
    <property type="match status" value="1"/>
</dbReference>
<reference evidence="5 6" key="1">
    <citation type="journal article" date="2018" name="Mol. Ecol.">
        <title>The obligate alkalophilic soda-lake fungus Sodiomyces alkalinus has shifted to a protein diet.</title>
        <authorList>
            <person name="Grum-Grzhimaylo A.A."/>
            <person name="Falkoski D.L."/>
            <person name="van den Heuvel J."/>
            <person name="Valero-Jimenez C.A."/>
            <person name="Min B."/>
            <person name="Choi I.G."/>
            <person name="Lipzen A."/>
            <person name="Daum C.G."/>
            <person name="Aanen D.K."/>
            <person name="Tsang A."/>
            <person name="Henrissat B."/>
            <person name="Bilanenko E.N."/>
            <person name="de Vries R.P."/>
            <person name="van Kan J.A.L."/>
            <person name="Grigoriev I.V."/>
            <person name="Debets A.J.M."/>
        </authorList>
    </citation>
    <scope>NUCLEOTIDE SEQUENCE [LARGE SCALE GENOMIC DNA]</scope>
    <source>
        <strain evidence="5 6">F11</strain>
    </source>
</reference>
<dbReference type="Pfam" id="PF24809">
    <property type="entry name" value="DUF7708"/>
    <property type="match status" value="1"/>
</dbReference>
<dbReference type="AlphaFoldDB" id="A0A3N2PTM4"/>
<organism evidence="5 6">
    <name type="scientific">Sodiomyces alkalinus (strain CBS 110278 / VKM F-3762 / F11)</name>
    <name type="common">Alkaliphilic filamentous fungus</name>
    <dbReference type="NCBI Taxonomy" id="1314773"/>
    <lineage>
        <taxon>Eukaryota</taxon>
        <taxon>Fungi</taxon>
        <taxon>Dikarya</taxon>
        <taxon>Ascomycota</taxon>
        <taxon>Pezizomycotina</taxon>
        <taxon>Sordariomycetes</taxon>
        <taxon>Hypocreomycetidae</taxon>
        <taxon>Glomerellales</taxon>
        <taxon>Plectosphaerellaceae</taxon>
        <taxon>Sodiomyces</taxon>
    </lineage>
</organism>
<dbReference type="GeneID" id="39578353"/>
<evidence type="ECO:0000256" key="2">
    <source>
        <dbReference type="SAM" id="MobiDB-lite"/>
    </source>
</evidence>
<dbReference type="PANTHER" id="PTHR10039">
    <property type="entry name" value="AMELOGENIN"/>
    <property type="match status" value="1"/>
</dbReference>
<dbReference type="InterPro" id="IPR036770">
    <property type="entry name" value="Ankyrin_rpt-contain_sf"/>
</dbReference>
<keyword evidence="1" id="KW-0677">Repeat</keyword>
<sequence length="1049" mass="118368">MPEKPDQQVQVTLPDEPKRDGEGRVEIATPRSNDKWAEALDKLSKLDRSRFDLAKTANCTPQRVLKDVLAATNDRKEECVKKQWKITIKGRVIVLRNILEKISVWTVKLMSLGNAAAQYDPLYTALPWAAIRLILQTAISDIELSGYTLHTVESLASIIAITTTLEMRYLRTHADCPKHVILNQLADGVVLLYASILQYLSLVLGYYCHNTATRLLKSVVSPLNDFVDKFKSVENARKDLWDLVQLAQAESMESLMLHLANMQEAQLEENRVQFDNLGRLLEELRQPIDGLERATRLGILRAISTLPYGIYHKNASKGRLEGSGQWLLERKEFRAWRDDDTSSLAFFYCMRNPAEPQRGQCDKILASLVRQLASVGSEQAVLGPVVTHYTDAIEGIGDFGDQAWSTKESSRVLRELMDDHPAVTIVLDALDEVGEDDRQELMDVLSQLLREAPNTLKIFISSRDNYDIALHFKGSPNVYIEADDNAGDIAAFMKSEDRLTAAKLLRGKLLDDLRARITDALISKARGMFRWVDLQIQSLRPLKIAADVESRLGVLSATLEESYWEIYEDIRRSGDHAADLADFTFQWLLYAQDSIRIEEFAFLASSALDPDGVQRFTQSEIIDVCCNLVVVRGRAFEFAHLSVREFLEGLPKRNVDKMLPRESNMSIAMACLTYMSREFDNWKGLDPDKPAEDTELAAIGYASWFWVRHVNESHDARKTEPLSSHIIRFLLDGTDGTAPTVSSRFRHWGPTVRRYPFLFGEVSPRMGREEEIRLQITSRNPPNPIWVACMNSWLEIVEYMYAAGVEGLEAPRVVYPMFMQDPVTVRGYFGPKISPLWWAILTGNVAVAECILAQGSDPLQPESQMAEWPLVEAVWSGNEKLVSLLLRHEHGGLMAEKEAFREAAARGNLGMVNCFVRHDPEILQTTAGDLALQEALKNRCLNVVYFLFERGIPPGPGAARLLLNVPASDEEAFDLFFKAEAEKAAEAFLRANRDDLHIPQAALARFEMRINEALVDVASRNRRESRHATITSSGCIKRSSKRPVYQSNV</sequence>
<feature type="domain" description="DUF7708" evidence="3">
    <location>
        <begin position="117"/>
        <end position="248"/>
    </location>
</feature>
<dbReference type="EMBL" id="ML119056">
    <property type="protein sequence ID" value="ROT37869.1"/>
    <property type="molecule type" value="Genomic_DNA"/>
</dbReference>
<accession>A0A3N2PTM4</accession>